<feature type="binding site" evidence="6">
    <location>
        <position position="292"/>
    </location>
    <ligand>
        <name>S-adenosyl-L-methionine</name>
        <dbReference type="ChEBI" id="CHEBI:59789"/>
    </ligand>
</feature>
<gene>
    <name evidence="8" type="ORF">Trichorick_00876</name>
</gene>
<keyword evidence="9" id="KW-1185">Reference proteome</keyword>
<dbReference type="GO" id="GO:0008168">
    <property type="term" value="F:methyltransferase activity"/>
    <property type="evidence" value="ECO:0007669"/>
    <property type="project" value="UniProtKB-KW"/>
</dbReference>
<keyword evidence="1" id="KW-0479">Metal-binding</keyword>
<dbReference type="SUPFAM" id="SSF53335">
    <property type="entry name" value="S-adenosyl-L-methionine-dependent methyltransferases"/>
    <property type="match status" value="1"/>
</dbReference>
<organism evidence="8 9">
    <name type="scientific">Candidatus Trichorickettsia mobilis</name>
    <dbReference type="NCBI Taxonomy" id="1346319"/>
    <lineage>
        <taxon>Bacteria</taxon>
        <taxon>Pseudomonadati</taxon>
        <taxon>Pseudomonadota</taxon>
        <taxon>Alphaproteobacteria</taxon>
        <taxon>Rickettsiales</taxon>
        <taxon>Rickettsiaceae</taxon>
        <taxon>Rickettsieae</taxon>
        <taxon>Candidatus Trichorickettsia</taxon>
    </lineage>
</organism>
<evidence type="ECO:0000256" key="7">
    <source>
        <dbReference type="PROSITE-ProRule" id="PRU10015"/>
    </source>
</evidence>
<feature type="active site" description="Nucleophile" evidence="6">
    <location>
        <position position="384"/>
    </location>
</feature>
<dbReference type="PROSITE" id="PS51687">
    <property type="entry name" value="SAM_MT_RNA_M5U"/>
    <property type="match status" value="1"/>
</dbReference>
<name>A0ABZ0UU08_9RICK</name>
<dbReference type="Pfam" id="PF05958">
    <property type="entry name" value="tRNA_U5-meth_tr"/>
    <property type="match status" value="1"/>
</dbReference>
<reference evidence="8 9" key="1">
    <citation type="submission" date="2022-10" db="EMBL/GenBank/DDBJ databases">
        <title>Host association and intracellularity evolved multiple times independently in the Rickettsiales.</title>
        <authorList>
            <person name="Castelli M."/>
            <person name="Nardi T."/>
            <person name="Gammuto L."/>
            <person name="Bellinzona G."/>
            <person name="Sabaneyeva E."/>
            <person name="Potekhin A."/>
            <person name="Serra V."/>
            <person name="Petroni G."/>
            <person name="Sassera D."/>
        </authorList>
    </citation>
    <scope>NUCLEOTIDE SEQUENCE [LARGE SCALE GENOMIC DNA]</scope>
    <source>
        <strain evidence="8 9">Kr 154-4</strain>
    </source>
</reference>
<dbReference type="Gene3D" id="2.40.50.140">
    <property type="entry name" value="Nucleic acid-binding proteins"/>
    <property type="match status" value="1"/>
</dbReference>
<evidence type="ECO:0000256" key="2">
    <source>
        <dbReference type="ARBA" id="ARBA00022603"/>
    </source>
</evidence>
<evidence type="ECO:0000256" key="6">
    <source>
        <dbReference type="PROSITE-ProRule" id="PRU01024"/>
    </source>
</evidence>
<dbReference type="Gene3D" id="3.40.50.150">
    <property type="entry name" value="Vaccinia Virus protein VP39"/>
    <property type="match status" value="1"/>
</dbReference>
<dbReference type="Proteomes" id="UP001326613">
    <property type="component" value="Chromosome"/>
</dbReference>
<evidence type="ECO:0000313" key="8">
    <source>
        <dbReference type="EMBL" id="WPY00986.1"/>
    </source>
</evidence>
<evidence type="ECO:0000256" key="5">
    <source>
        <dbReference type="ARBA" id="ARBA00023014"/>
    </source>
</evidence>
<dbReference type="PANTHER" id="PTHR11061:SF49">
    <property type="entry name" value="23S RRNA (URACIL(1939)-C(5))-METHYLTRANSFERASE RLMD"/>
    <property type="match status" value="1"/>
</dbReference>
<evidence type="ECO:0000256" key="4">
    <source>
        <dbReference type="ARBA" id="ARBA00022691"/>
    </source>
</evidence>
<keyword evidence="1" id="KW-0408">Iron</keyword>
<dbReference type="InterPro" id="IPR030390">
    <property type="entry name" value="MeTrfase_TrmA_AS"/>
</dbReference>
<keyword evidence="2 6" id="KW-0489">Methyltransferase</keyword>
<dbReference type="Gene3D" id="2.40.50.1070">
    <property type="match status" value="1"/>
</dbReference>
<feature type="binding site" evidence="6">
    <location>
        <position position="358"/>
    </location>
    <ligand>
        <name>S-adenosyl-L-methionine</name>
        <dbReference type="ChEBI" id="CHEBI:59789"/>
    </ligand>
</feature>
<keyword evidence="1" id="KW-0004">4Fe-4S</keyword>
<protein>
    <submittedName>
        <fullName evidence="8">SAM-dependent RNA methyltransferase</fullName>
    </submittedName>
</protein>
<accession>A0ABZ0UU08</accession>
<evidence type="ECO:0000256" key="1">
    <source>
        <dbReference type="ARBA" id="ARBA00022485"/>
    </source>
</evidence>
<dbReference type="PANTHER" id="PTHR11061">
    <property type="entry name" value="RNA M5U METHYLTRANSFERASE"/>
    <property type="match status" value="1"/>
</dbReference>
<comment type="similarity">
    <text evidence="6">Belongs to the class I-like SAM-binding methyltransferase superfamily. RNA M5U methyltransferase family.</text>
</comment>
<proteinExistence type="inferred from homology"/>
<dbReference type="EMBL" id="CP112932">
    <property type="protein sequence ID" value="WPY00986.1"/>
    <property type="molecule type" value="Genomic_DNA"/>
</dbReference>
<dbReference type="GO" id="GO:0032259">
    <property type="term" value="P:methylation"/>
    <property type="evidence" value="ECO:0007669"/>
    <property type="project" value="UniProtKB-KW"/>
</dbReference>
<dbReference type="CDD" id="cd02440">
    <property type="entry name" value="AdoMet_MTases"/>
    <property type="match status" value="1"/>
</dbReference>
<keyword evidence="4 6" id="KW-0949">S-adenosyl-L-methionine</keyword>
<feature type="binding site" evidence="6">
    <location>
        <position position="259"/>
    </location>
    <ligand>
        <name>S-adenosyl-L-methionine</name>
        <dbReference type="ChEBI" id="CHEBI:59789"/>
    </ligand>
</feature>
<dbReference type="InterPro" id="IPR010280">
    <property type="entry name" value="U5_MeTrfase_fam"/>
</dbReference>
<keyword evidence="5" id="KW-0411">Iron-sulfur</keyword>
<dbReference type="RefSeq" id="WP_323737802.1">
    <property type="nucleotide sequence ID" value="NZ_CP112932.1"/>
</dbReference>
<sequence length="429" mass="48573">MAITEHGKCKILSLNNQGLGVAQTDLGTALLPYTIPGEIVEFERHQYRRESNCILKAIIEPSAYRVQPVCKYFGVCGGCLLQHLNDENYYQFKYEVINQALKTANIQTNINPIITIQAGMRRRANLEAIKKNDQIFLGFHRFRSHQIINIDSCPALLPKLSNLLTPLKAVLAQILENRQKAQIFLTEASNGTDITLTIQEQSSLNSQQRLILSNFAKDHAITRFIFRYRKLLDIIQEITQPYIIFDSIAVKIDAYGFLQSNFSSDKILADLVLDFFMPTNCKKQNMVVADLFCGRGTYTIPLARHFKVDGFESDHAAISALSEAILNTDRQINLVKRDLFALPLTVQELNSYNAVVINPPRAGAEDQCHQLKTSTITKICYISCNPETFARDAQILCSGNNYQLNEVTPVDQFYWSPHLEVVGFFQRIA</sequence>
<evidence type="ECO:0000256" key="3">
    <source>
        <dbReference type="ARBA" id="ARBA00022679"/>
    </source>
</evidence>
<feature type="active site" evidence="7">
    <location>
        <position position="384"/>
    </location>
</feature>
<dbReference type="InterPro" id="IPR012340">
    <property type="entry name" value="NA-bd_OB-fold"/>
</dbReference>
<dbReference type="PROSITE" id="PS01230">
    <property type="entry name" value="TRMA_1"/>
    <property type="match status" value="1"/>
</dbReference>
<feature type="binding site" evidence="6">
    <location>
        <position position="312"/>
    </location>
    <ligand>
        <name>S-adenosyl-L-methionine</name>
        <dbReference type="ChEBI" id="CHEBI:59789"/>
    </ligand>
</feature>
<dbReference type="InterPro" id="IPR029063">
    <property type="entry name" value="SAM-dependent_MTases_sf"/>
</dbReference>
<keyword evidence="3 6" id="KW-0808">Transferase</keyword>
<evidence type="ECO:0000313" key="9">
    <source>
        <dbReference type="Proteomes" id="UP001326613"/>
    </source>
</evidence>